<comment type="caution">
    <text evidence="2">The sequence shown here is derived from an EMBL/GenBank/DDBJ whole genome shotgun (WGS) entry which is preliminary data.</text>
</comment>
<organism evidence="2">
    <name type="scientific">Tanacetum cinerariifolium</name>
    <name type="common">Dalmatian daisy</name>
    <name type="synonym">Chrysanthemum cinerariifolium</name>
    <dbReference type="NCBI Taxonomy" id="118510"/>
    <lineage>
        <taxon>Eukaryota</taxon>
        <taxon>Viridiplantae</taxon>
        <taxon>Streptophyta</taxon>
        <taxon>Embryophyta</taxon>
        <taxon>Tracheophyta</taxon>
        <taxon>Spermatophyta</taxon>
        <taxon>Magnoliopsida</taxon>
        <taxon>eudicotyledons</taxon>
        <taxon>Gunneridae</taxon>
        <taxon>Pentapetalae</taxon>
        <taxon>asterids</taxon>
        <taxon>campanulids</taxon>
        <taxon>Asterales</taxon>
        <taxon>Asteraceae</taxon>
        <taxon>Asteroideae</taxon>
        <taxon>Anthemideae</taxon>
        <taxon>Anthemidinae</taxon>
        <taxon>Tanacetum</taxon>
    </lineage>
</organism>
<reference evidence="2" key="1">
    <citation type="journal article" date="2019" name="Sci. Rep.">
        <title>Draft genome of Tanacetum cinerariifolium, the natural source of mosquito coil.</title>
        <authorList>
            <person name="Yamashiro T."/>
            <person name="Shiraishi A."/>
            <person name="Satake H."/>
            <person name="Nakayama K."/>
        </authorList>
    </citation>
    <scope>NUCLEOTIDE SEQUENCE</scope>
</reference>
<sequence>MCVSDTGHWKRNCPQYLAKLLKNKKLSQRASGSGIFTIELYTFPNKSYVYDIGCGTHICNATQGLRRSRKLKPGALSLYVSNGQRAAVEAIGSFHLCIPSGLVIVLSNCHYAPSISRGIISVSSLYDDGFVNRFVDNAILVSRNNLVYSIDVPRDGVFEIDLSNSNTNDSSMYAISNKRSNLNLDSALLWHSSWTHKQETH</sequence>
<dbReference type="InterPro" id="IPR054722">
    <property type="entry name" value="PolX-like_BBD"/>
</dbReference>
<dbReference type="AlphaFoldDB" id="A0A699I7S5"/>
<proteinExistence type="predicted"/>
<dbReference type="Pfam" id="PF22936">
    <property type="entry name" value="Pol_BBD"/>
    <property type="match status" value="1"/>
</dbReference>
<dbReference type="EMBL" id="BKCJ010248878">
    <property type="protein sequence ID" value="GEZ17546.1"/>
    <property type="molecule type" value="Genomic_DNA"/>
</dbReference>
<name>A0A699I7S5_TANCI</name>
<feature type="domain" description="Retrovirus-related Pol polyprotein from transposon TNT 1-94-like beta-barrel" evidence="1">
    <location>
        <begin position="49"/>
        <end position="130"/>
    </location>
</feature>
<accession>A0A699I7S5</accession>
<gene>
    <name evidence="2" type="ORF">Tci_489519</name>
</gene>
<evidence type="ECO:0000313" key="2">
    <source>
        <dbReference type="EMBL" id="GEZ17546.1"/>
    </source>
</evidence>
<evidence type="ECO:0000259" key="1">
    <source>
        <dbReference type="Pfam" id="PF22936"/>
    </source>
</evidence>
<protein>
    <recommendedName>
        <fullName evidence="1">Retrovirus-related Pol polyprotein from transposon TNT 1-94-like beta-barrel domain-containing protein</fullName>
    </recommendedName>
</protein>